<dbReference type="SUPFAM" id="SSF57903">
    <property type="entry name" value="FYVE/PHD zinc finger"/>
    <property type="match status" value="2"/>
</dbReference>
<keyword evidence="4" id="KW-0862">Zinc</keyword>
<dbReference type="GO" id="GO:0005634">
    <property type="term" value="C:nucleus"/>
    <property type="evidence" value="ECO:0007669"/>
    <property type="project" value="UniProtKB-SubCell"/>
</dbReference>
<dbReference type="PROSITE" id="PS50016">
    <property type="entry name" value="ZF_PHD_2"/>
    <property type="match status" value="1"/>
</dbReference>
<comment type="subcellular location">
    <subcellularLocation>
        <location evidence="1">Nucleus</location>
    </subcellularLocation>
</comment>
<evidence type="ECO:0000256" key="3">
    <source>
        <dbReference type="ARBA" id="ARBA00022771"/>
    </source>
</evidence>
<dbReference type="Proteomes" id="UP000314986">
    <property type="component" value="Unassembled WGS sequence"/>
</dbReference>
<dbReference type="Gene3D" id="3.30.40.10">
    <property type="entry name" value="Zinc/RING finger domain, C3HC4 (zinc finger)"/>
    <property type="match status" value="1"/>
</dbReference>
<dbReference type="AlphaFoldDB" id="A0A4W3GSE4"/>
<sequence length="262" mass="29356">MLSHSHTLTHTLAHTQSHAHSRSHILSHSQSHTLTLTLTLTHSHSHTLSHTLSHSQSLTLKHSHALTPSHTHTDSHKHSHAHTCAHTLTHTLTPLSHTLTHTHCLSLTHFLSPLTAAVPGTEHVCCMCKDDTSSPDNLVVKCVKCKHGYHQQCHPPRIEGSAASLTTWVCRQCVFAVATKKGGALKKGPYARSMLAMKRVLPYQLTSLDWDPQHLTNEQQRYCYCGGPGEWNVKMLQCYRCQHWFHEACTQCLSKPLLYGDR</sequence>
<dbReference type="GO" id="GO:0003682">
    <property type="term" value="F:chromatin binding"/>
    <property type="evidence" value="ECO:0007669"/>
    <property type="project" value="TreeGrafter"/>
</dbReference>
<dbReference type="PANTHER" id="PTHR12628:SF11">
    <property type="entry name" value="PHD FINGER PROTEIN 1"/>
    <property type="match status" value="1"/>
</dbReference>
<dbReference type="Ensembl" id="ENSCMIT00000007301.1">
    <property type="protein sequence ID" value="ENSCMIP00000007078.1"/>
    <property type="gene ID" value="ENSCMIG00000003947.1"/>
</dbReference>
<evidence type="ECO:0000256" key="2">
    <source>
        <dbReference type="ARBA" id="ARBA00022723"/>
    </source>
</evidence>
<reference evidence="10" key="3">
    <citation type="journal article" date="2014" name="Nature">
        <title>Elephant shark genome provides unique insights into gnathostome evolution.</title>
        <authorList>
            <consortium name="International Elephant Shark Genome Sequencing Consortium"/>
            <person name="Venkatesh B."/>
            <person name="Lee A.P."/>
            <person name="Ravi V."/>
            <person name="Maurya A.K."/>
            <person name="Lian M.M."/>
            <person name="Swann J.B."/>
            <person name="Ohta Y."/>
            <person name="Flajnik M.F."/>
            <person name="Sutoh Y."/>
            <person name="Kasahara M."/>
            <person name="Hoon S."/>
            <person name="Gangu V."/>
            <person name="Roy S.W."/>
            <person name="Irimia M."/>
            <person name="Korzh V."/>
            <person name="Kondrychyn I."/>
            <person name="Lim Z.W."/>
            <person name="Tay B.H."/>
            <person name="Tohari S."/>
            <person name="Kong K.W."/>
            <person name="Ho S."/>
            <person name="Lorente-Galdos B."/>
            <person name="Quilez J."/>
            <person name="Marques-Bonet T."/>
            <person name="Raney B.J."/>
            <person name="Ingham P.W."/>
            <person name="Tay A."/>
            <person name="Hillier L.W."/>
            <person name="Minx P."/>
            <person name="Boehm T."/>
            <person name="Wilson R.K."/>
            <person name="Brenner S."/>
            <person name="Warren W.C."/>
        </authorList>
    </citation>
    <scope>NUCLEOTIDE SEQUENCE [LARGE SCALE GENOMIC DNA]</scope>
</reference>
<evidence type="ECO:0000256" key="7">
    <source>
        <dbReference type="SAM" id="MobiDB-lite"/>
    </source>
</evidence>
<evidence type="ECO:0000256" key="4">
    <source>
        <dbReference type="ARBA" id="ARBA00022833"/>
    </source>
</evidence>
<evidence type="ECO:0000313" key="10">
    <source>
        <dbReference type="Proteomes" id="UP000314986"/>
    </source>
</evidence>
<reference evidence="10" key="1">
    <citation type="journal article" date="2006" name="Science">
        <title>Ancient noncoding elements conserved in the human genome.</title>
        <authorList>
            <person name="Venkatesh B."/>
            <person name="Kirkness E.F."/>
            <person name="Loh Y.H."/>
            <person name="Halpern A.L."/>
            <person name="Lee A.P."/>
            <person name="Johnson J."/>
            <person name="Dandona N."/>
            <person name="Viswanathan L.D."/>
            <person name="Tay A."/>
            <person name="Venter J.C."/>
            <person name="Strausberg R.L."/>
            <person name="Brenner S."/>
        </authorList>
    </citation>
    <scope>NUCLEOTIDE SEQUENCE [LARGE SCALE GENOMIC DNA]</scope>
</reference>
<feature type="region of interest" description="Disordered" evidence="7">
    <location>
        <begin position="1"/>
        <end position="24"/>
    </location>
</feature>
<dbReference type="SMART" id="SM00249">
    <property type="entry name" value="PHD"/>
    <property type="match status" value="2"/>
</dbReference>
<dbReference type="PANTHER" id="PTHR12628">
    <property type="entry name" value="POLYCOMB-LIKE TRANSCRIPTION FACTOR"/>
    <property type="match status" value="1"/>
</dbReference>
<evidence type="ECO:0000256" key="6">
    <source>
        <dbReference type="PROSITE-ProRule" id="PRU00146"/>
    </source>
</evidence>
<dbReference type="InterPro" id="IPR011011">
    <property type="entry name" value="Znf_FYVE_PHD"/>
</dbReference>
<feature type="domain" description="PHD-type" evidence="8">
    <location>
        <begin position="122"/>
        <end position="176"/>
    </location>
</feature>
<dbReference type="InParanoid" id="A0A4W3GSE4"/>
<keyword evidence="10" id="KW-1185">Reference proteome</keyword>
<dbReference type="PROSITE" id="PS01359">
    <property type="entry name" value="ZF_PHD_1"/>
    <property type="match status" value="1"/>
</dbReference>
<feature type="compositionally biased region" description="Low complexity" evidence="7">
    <location>
        <begin position="1"/>
        <end position="16"/>
    </location>
</feature>
<accession>A0A4W3GSE4</accession>
<dbReference type="GO" id="GO:0045814">
    <property type="term" value="P:negative regulation of gene expression, epigenetic"/>
    <property type="evidence" value="ECO:0007669"/>
    <property type="project" value="TreeGrafter"/>
</dbReference>
<dbReference type="InterPro" id="IPR019786">
    <property type="entry name" value="Zinc_finger_PHD-type_CS"/>
</dbReference>
<evidence type="ECO:0000256" key="5">
    <source>
        <dbReference type="ARBA" id="ARBA00023242"/>
    </source>
</evidence>
<name>A0A4W3GSE4_CALMI</name>
<reference evidence="9" key="4">
    <citation type="submission" date="2025-08" db="UniProtKB">
        <authorList>
            <consortium name="Ensembl"/>
        </authorList>
    </citation>
    <scope>IDENTIFICATION</scope>
</reference>
<keyword evidence="2" id="KW-0479">Metal-binding</keyword>
<dbReference type="Gene3D" id="3.90.980.20">
    <property type="match status" value="1"/>
</dbReference>
<evidence type="ECO:0000256" key="1">
    <source>
        <dbReference type="ARBA" id="ARBA00004123"/>
    </source>
</evidence>
<dbReference type="GeneTree" id="ENSGT00950000183180"/>
<dbReference type="GO" id="GO:0003677">
    <property type="term" value="F:DNA binding"/>
    <property type="evidence" value="ECO:0007669"/>
    <property type="project" value="TreeGrafter"/>
</dbReference>
<dbReference type="GO" id="GO:0008270">
    <property type="term" value="F:zinc ion binding"/>
    <property type="evidence" value="ECO:0007669"/>
    <property type="project" value="UniProtKB-KW"/>
</dbReference>
<dbReference type="InterPro" id="IPR019787">
    <property type="entry name" value="Znf_PHD-finger"/>
</dbReference>
<dbReference type="STRING" id="7868.ENSCMIP00000007078"/>
<dbReference type="InterPro" id="IPR001965">
    <property type="entry name" value="Znf_PHD"/>
</dbReference>
<evidence type="ECO:0000259" key="8">
    <source>
        <dbReference type="PROSITE" id="PS50016"/>
    </source>
</evidence>
<proteinExistence type="predicted"/>
<reference evidence="10" key="2">
    <citation type="journal article" date="2007" name="PLoS Biol.">
        <title>Survey sequencing and comparative analysis of the elephant shark (Callorhinchus milii) genome.</title>
        <authorList>
            <person name="Venkatesh B."/>
            <person name="Kirkness E.F."/>
            <person name="Loh Y.H."/>
            <person name="Halpern A.L."/>
            <person name="Lee A.P."/>
            <person name="Johnson J."/>
            <person name="Dandona N."/>
            <person name="Viswanathan L.D."/>
            <person name="Tay A."/>
            <person name="Venter J.C."/>
            <person name="Strausberg R.L."/>
            <person name="Brenner S."/>
        </authorList>
    </citation>
    <scope>NUCLEOTIDE SEQUENCE [LARGE SCALE GENOMIC DNA]</scope>
</reference>
<keyword evidence="5" id="KW-0539">Nucleus</keyword>
<keyword evidence="3 6" id="KW-0863">Zinc-finger</keyword>
<dbReference type="InterPro" id="IPR013083">
    <property type="entry name" value="Znf_RING/FYVE/PHD"/>
</dbReference>
<organism evidence="9 10">
    <name type="scientific">Callorhinchus milii</name>
    <name type="common">Ghost shark</name>
    <dbReference type="NCBI Taxonomy" id="7868"/>
    <lineage>
        <taxon>Eukaryota</taxon>
        <taxon>Metazoa</taxon>
        <taxon>Chordata</taxon>
        <taxon>Craniata</taxon>
        <taxon>Vertebrata</taxon>
        <taxon>Chondrichthyes</taxon>
        <taxon>Holocephali</taxon>
        <taxon>Chimaeriformes</taxon>
        <taxon>Callorhinchidae</taxon>
        <taxon>Callorhinchus</taxon>
    </lineage>
</organism>
<evidence type="ECO:0000313" key="9">
    <source>
        <dbReference type="Ensembl" id="ENSCMIP00000007078.1"/>
    </source>
</evidence>
<dbReference type="Pfam" id="PF00628">
    <property type="entry name" value="PHD"/>
    <property type="match status" value="1"/>
</dbReference>
<protein>
    <recommendedName>
        <fullName evidence="8">PHD-type domain-containing protein</fullName>
    </recommendedName>
</protein>
<reference evidence="9" key="5">
    <citation type="submission" date="2025-09" db="UniProtKB">
        <authorList>
            <consortium name="Ensembl"/>
        </authorList>
    </citation>
    <scope>IDENTIFICATION</scope>
</reference>